<dbReference type="InterPro" id="IPR050306">
    <property type="entry name" value="PfkB_Carbo_kinase"/>
</dbReference>
<keyword evidence="6" id="KW-1185">Reference proteome</keyword>
<evidence type="ECO:0000259" key="4">
    <source>
        <dbReference type="Pfam" id="PF00294"/>
    </source>
</evidence>
<dbReference type="Pfam" id="PF00294">
    <property type="entry name" value="PfkB"/>
    <property type="match status" value="1"/>
</dbReference>
<dbReference type="SUPFAM" id="SSF53613">
    <property type="entry name" value="Ribokinase-like"/>
    <property type="match status" value="1"/>
</dbReference>
<evidence type="ECO:0000256" key="1">
    <source>
        <dbReference type="ARBA" id="ARBA00010688"/>
    </source>
</evidence>
<protein>
    <submittedName>
        <fullName evidence="5">Fructokinase</fullName>
    </submittedName>
</protein>
<evidence type="ECO:0000256" key="3">
    <source>
        <dbReference type="ARBA" id="ARBA00022777"/>
    </source>
</evidence>
<dbReference type="PROSITE" id="PS00584">
    <property type="entry name" value="PFKB_KINASES_2"/>
    <property type="match status" value="1"/>
</dbReference>
<feature type="domain" description="Carbohydrate kinase PfkB" evidence="4">
    <location>
        <begin position="21"/>
        <end position="282"/>
    </location>
</feature>
<reference evidence="5 6" key="1">
    <citation type="submission" date="2018-04" db="EMBL/GenBank/DDBJ databases">
        <title>Genomic Encyclopedia of Archaeal and Bacterial Type Strains, Phase II (KMG-II): from individual species to whole genera.</title>
        <authorList>
            <person name="Goeker M."/>
        </authorList>
    </citation>
    <scope>NUCLEOTIDE SEQUENCE [LARGE SCALE GENOMIC DNA]</scope>
    <source>
        <strain evidence="5 6">DSM 28823</strain>
    </source>
</reference>
<accession>A0A2T5C6F1</accession>
<keyword evidence="3 5" id="KW-0418">Kinase</keyword>
<comment type="caution">
    <text evidence="5">The sequence shown here is derived from an EMBL/GenBank/DDBJ whole genome shotgun (WGS) entry which is preliminary data.</text>
</comment>
<dbReference type="PANTHER" id="PTHR43085">
    <property type="entry name" value="HEXOKINASE FAMILY MEMBER"/>
    <property type="match status" value="1"/>
</dbReference>
<dbReference type="PANTHER" id="PTHR43085:SF57">
    <property type="entry name" value="CARBOHYDRATE KINASE PFKB DOMAIN-CONTAINING PROTEIN"/>
    <property type="match status" value="1"/>
</dbReference>
<dbReference type="AlphaFoldDB" id="A0A2T5C6F1"/>
<sequence>MEQKSLVIGIGELLWDVFPNHKQLGGAPCNFAYHVSKLGLDSLAISAIGHDELGDEIIRKLDAVGLNYDIQKVDHITGIVQVTLTGEGIPQYEICQPVAWDFIGMKPKYSKIAKGAKAVCFGSLAQRGEVSRATIRAFVGQVPDSALKIFDINLRQEFYSKELLQESLGECNVLKINDDEIKIVARFFGLQGDDQENCEELLRRFNLKLVALTCGTEGSYLITKDETSFLETPKVKVADTVGAGDSFTAAMVVGLLTGKSLPETHQMAVNLSAFVCSHHGAMPEYNRELVF</sequence>
<evidence type="ECO:0000313" key="5">
    <source>
        <dbReference type="EMBL" id="PTN10533.1"/>
    </source>
</evidence>
<dbReference type="OrthoDB" id="9813569at2"/>
<dbReference type="Proteomes" id="UP000243525">
    <property type="component" value="Unassembled WGS sequence"/>
</dbReference>
<keyword evidence="2" id="KW-0808">Transferase</keyword>
<dbReference type="GO" id="GO:0016301">
    <property type="term" value="F:kinase activity"/>
    <property type="evidence" value="ECO:0007669"/>
    <property type="project" value="UniProtKB-KW"/>
</dbReference>
<dbReference type="Gene3D" id="3.40.1190.20">
    <property type="match status" value="1"/>
</dbReference>
<evidence type="ECO:0000256" key="2">
    <source>
        <dbReference type="ARBA" id="ARBA00022679"/>
    </source>
</evidence>
<dbReference type="PROSITE" id="PS00583">
    <property type="entry name" value="PFKB_KINASES_1"/>
    <property type="match status" value="1"/>
</dbReference>
<dbReference type="InterPro" id="IPR011611">
    <property type="entry name" value="PfkB_dom"/>
</dbReference>
<proteinExistence type="inferred from homology"/>
<evidence type="ECO:0000313" key="6">
    <source>
        <dbReference type="Proteomes" id="UP000243525"/>
    </source>
</evidence>
<comment type="similarity">
    <text evidence="1">Belongs to the carbohydrate kinase PfkB family.</text>
</comment>
<organism evidence="5 6">
    <name type="scientific">Mangrovibacterium marinum</name>
    <dbReference type="NCBI Taxonomy" id="1639118"/>
    <lineage>
        <taxon>Bacteria</taxon>
        <taxon>Pseudomonadati</taxon>
        <taxon>Bacteroidota</taxon>
        <taxon>Bacteroidia</taxon>
        <taxon>Marinilabiliales</taxon>
        <taxon>Prolixibacteraceae</taxon>
        <taxon>Mangrovibacterium</taxon>
    </lineage>
</organism>
<dbReference type="EMBL" id="QAAD01000001">
    <property type="protein sequence ID" value="PTN10533.1"/>
    <property type="molecule type" value="Genomic_DNA"/>
</dbReference>
<gene>
    <name evidence="5" type="ORF">C8N47_101182</name>
</gene>
<dbReference type="InterPro" id="IPR029056">
    <property type="entry name" value="Ribokinase-like"/>
</dbReference>
<name>A0A2T5C6F1_9BACT</name>
<dbReference type="InterPro" id="IPR002173">
    <property type="entry name" value="Carboh/pur_kinase_PfkB_CS"/>
</dbReference>
<dbReference type="CDD" id="cd01167">
    <property type="entry name" value="bac_FRK"/>
    <property type="match status" value="1"/>
</dbReference>
<dbReference type="RefSeq" id="WP_107820635.1">
    <property type="nucleotide sequence ID" value="NZ_OY782574.1"/>
</dbReference>